<dbReference type="InterPro" id="IPR018698">
    <property type="entry name" value="VWA-like_dom"/>
</dbReference>
<evidence type="ECO:0000256" key="1">
    <source>
        <dbReference type="SAM" id="MobiDB-lite"/>
    </source>
</evidence>
<evidence type="ECO:0000313" key="5">
    <source>
        <dbReference type="Proteomes" id="UP000295367"/>
    </source>
</evidence>
<dbReference type="RefSeq" id="WP_124947620.1">
    <property type="nucleotide sequence ID" value="NZ_BHVT01000073.1"/>
</dbReference>
<feature type="compositionally biased region" description="Basic and acidic residues" evidence="1">
    <location>
        <begin position="198"/>
        <end position="221"/>
    </location>
</feature>
<name>A0A4R3YEE7_9PROT</name>
<proteinExistence type="predicted"/>
<dbReference type="OrthoDB" id="9761650at2"/>
<dbReference type="AlphaFoldDB" id="A0A4R3YEE7"/>
<dbReference type="Pfam" id="PF09967">
    <property type="entry name" value="DUF2201"/>
    <property type="match status" value="1"/>
</dbReference>
<feature type="region of interest" description="Disordered" evidence="1">
    <location>
        <begin position="143"/>
        <end position="233"/>
    </location>
</feature>
<dbReference type="Pfam" id="PF13203">
    <property type="entry name" value="DUF2201_N"/>
    <property type="match status" value="1"/>
</dbReference>
<organism evidence="4 5">
    <name type="scientific">Sulfurirhabdus autotrophica</name>
    <dbReference type="NCBI Taxonomy" id="1706046"/>
    <lineage>
        <taxon>Bacteria</taxon>
        <taxon>Pseudomonadati</taxon>
        <taxon>Pseudomonadota</taxon>
        <taxon>Betaproteobacteria</taxon>
        <taxon>Nitrosomonadales</taxon>
        <taxon>Sulfuricellaceae</taxon>
        <taxon>Sulfurirhabdus</taxon>
    </lineage>
</organism>
<comment type="caution">
    <text evidence="4">The sequence shown here is derived from an EMBL/GenBank/DDBJ whole genome shotgun (WGS) entry which is preliminary data.</text>
</comment>
<reference evidence="4 5" key="1">
    <citation type="submission" date="2019-03" db="EMBL/GenBank/DDBJ databases">
        <title>Genomic Encyclopedia of Type Strains, Phase IV (KMG-IV): sequencing the most valuable type-strain genomes for metagenomic binning, comparative biology and taxonomic classification.</title>
        <authorList>
            <person name="Goeker M."/>
        </authorList>
    </citation>
    <scope>NUCLEOTIDE SEQUENCE [LARGE SCALE GENOMIC DNA]</scope>
    <source>
        <strain evidence="4 5">DSM 100309</strain>
    </source>
</reference>
<dbReference type="PANTHER" id="PTHR38730">
    <property type="entry name" value="SLL7028 PROTEIN"/>
    <property type="match status" value="1"/>
</dbReference>
<dbReference type="Proteomes" id="UP000295367">
    <property type="component" value="Unassembled WGS sequence"/>
</dbReference>
<feature type="domain" description="Putative metallopeptidase" evidence="3">
    <location>
        <begin position="11"/>
        <end position="297"/>
    </location>
</feature>
<dbReference type="PANTHER" id="PTHR38730:SF1">
    <property type="entry name" value="SLL7028 PROTEIN"/>
    <property type="match status" value="1"/>
</dbReference>
<feature type="domain" description="VWA-like" evidence="2">
    <location>
        <begin position="311"/>
        <end position="435"/>
    </location>
</feature>
<feature type="compositionally biased region" description="Basic and acidic residues" evidence="1">
    <location>
        <begin position="173"/>
        <end position="190"/>
    </location>
</feature>
<evidence type="ECO:0000259" key="2">
    <source>
        <dbReference type="Pfam" id="PF09967"/>
    </source>
</evidence>
<sequence length="436" mass="48412">MSTAQNDIEIKLAAARTRLILEKPFLGALVMHLTLKPVKWCKTTGTDARAFYYNPEFIDGLNLSQTQFMLAHEALHCALGHFARRHHRTKRRWDVACDHAVNHLLAGEGLKAPPGALMNPVYKHLTAEEIYPFILAEPTEEPLDDHLYDGEGDEEQGLGEGDNALSQVGSNRGQEKEGKGSSSGEEKNEGKGGTTADGHQEQQGKTGGSEEHEALEGKPKPLDSSPTAKEELASQWKQRLASAAQQARQAGKLGESWMRVVDELIQPKLPWRMLLARYMVSVARDDYSFQRPSRREGAAMMPSLLSGQVELVVVLDTSGSIGDAEIAEFVSEVDALKGQIKARVTLHACDERLNAKGPWIFQSWEPLILPDEINGGAGTDFRPIFDWVETDTPRPDLLLYFTDAEGEFPKYEPPYPVIWLVKGKAKIPWGQRIQLN</sequence>
<evidence type="ECO:0000313" key="4">
    <source>
        <dbReference type="EMBL" id="TCV90440.1"/>
    </source>
</evidence>
<protein>
    <submittedName>
        <fullName evidence="4">Putative metal-dependent peptidase</fullName>
    </submittedName>
</protein>
<dbReference type="EMBL" id="SMCO01000001">
    <property type="protein sequence ID" value="TCV90440.1"/>
    <property type="molecule type" value="Genomic_DNA"/>
</dbReference>
<dbReference type="InterPro" id="IPR025154">
    <property type="entry name" value="Put_metallopeptidase_dom"/>
</dbReference>
<evidence type="ECO:0000259" key="3">
    <source>
        <dbReference type="Pfam" id="PF13203"/>
    </source>
</evidence>
<accession>A0A4R3YEE7</accession>
<gene>
    <name evidence="4" type="ORF">EDC63_101413</name>
</gene>
<keyword evidence="5" id="KW-1185">Reference proteome</keyword>